<evidence type="ECO:0000313" key="9">
    <source>
        <dbReference type="EMBL" id="KAF4144332.1"/>
    </source>
</evidence>
<dbReference type="GO" id="GO:0046872">
    <property type="term" value="F:metal ion binding"/>
    <property type="evidence" value="ECO:0007669"/>
    <property type="project" value="UniProtKB-KW"/>
</dbReference>
<keyword evidence="5" id="KW-0408">Iron</keyword>
<evidence type="ECO:0000256" key="2">
    <source>
        <dbReference type="ARBA" id="ARBA00022714"/>
    </source>
</evidence>
<dbReference type="Gene3D" id="1.10.10.1590">
    <property type="entry name" value="NADH-quinone oxidoreductase subunit E"/>
    <property type="match status" value="1"/>
</dbReference>
<evidence type="ECO:0000256" key="1">
    <source>
        <dbReference type="ARBA" id="ARBA00010643"/>
    </source>
</evidence>
<dbReference type="InterPro" id="IPR002023">
    <property type="entry name" value="NuoE-like"/>
</dbReference>
<protein>
    <submittedName>
        <fullName evidence="9">Thioredoxin-like [2Fe-2S] ferredoxin</fullName>
    </submittedName>
</protein>
<dbReference type="InterPro" id="IPR042128">
    <property type="entry name" value="NuoE_dom"/>
</dbReference>
<dbReference type="InterPro" id="IPR036249">
    <property type="entry name" value="Thioredoxin-like_sf"/>
</dbReference>
<dbReference type="GO" id="GO:0051537">
    <property type="term" value="F:2 iron, 2 sulfur cluster binding"/>
    <property type="evidence" value="ECO:0007669"/>
    <property type="project" value="UniProtKB-KW"/>
</dbReference>
<evidence type="ECO:0000256" key="4">
    <source>
        <dbReference type="ARBA" id="ARBA00022967"/>
    </source>
</evidence>
<dbReference type="Proteomes" id="UP000704712">
    <property type="component" value="Unassembled WGS sequence"/>
</dbReference>
<dbReference type="GO" id="GO:0008137">
    <property type="term" value="F:NADH dehydrogenase (ubiquinone) activity"/>
    <property type="evidence" value="ECO:0007669"/>
    <property type="project" value="UniProtKB-ARBA"/>
</dbReference>
<dbReference type="GO" id="GO:0098796">
    <property type="term" value="C:membrane protein complex"/>
    <property type="evidence" value="ECO:0007669"/>
    <property type="project" value="UniProtKB-ARBA"/>
</dbReference>
<keyword evidence="6" id="KW-0411">Iron-sulfur</keyword>
<sequence length="314" mass="35014">SKEPWITVSGLCTPHYRRGSLLGRTFTFGWSVQHQPKAPLSVAMLSRSVRALRASAAQLSARPVAAAGFHSSNIAGSSFVQHRDTEDNNADTPFDFTPENYDRVHAILDRYPENYKTSAIIPLLDLAQRQHGGWLPLAAMNKVARIVDAKPIQVYEVATFYTMFNREKVGKYFIQLCGTTPCMICGSEEIKKTIENHLGIKEGETTEDGKFTLREVECLGACSNAPMVQINDDFYENLTAETTRELLDACKNDAPPLMNKWGSLPMNGQLSCEGPQGKTTLKWDKVPGPGFRMRPDDELKPKVNPKDIKEAMLY</sequence>
<dbReference type="GO" id="GO:0003954">
    <property type="term" value="F:NADH dehydrogenase activity"/>
    <property type="evidence" value="ECO:0007669"/>
    <property type="project" value="TreeGrafter"/>
</dbReference>
<name>A0A8S9UYR5_PHYIN</name>
<dbReference type="InterPro" id="IPR041921">
    <property type="entry name" value="NuoE_N"/>
</dbReference>
<evidence type="ECO:0000313" key="10">
    <source>
        <dbReference type="Proteomes" id="UP000704712"/>
    </source>
</evidence>
<evidence type="ECO:0000256" key="6">
    <source>
        <dbReference type="ARBA" id="ARBA00023014"/>
    </source>
</evidence>
<dbReference type="AlphaFoldDB" id="A0A8S9UYR5"/>
<dbReference type="Pfam" id="PF01257">
    <property type="entry name" value="2Fe-2S_thioredx"/>
    <property type="match status" value="1"/>
</dbReference>
<dbReference type="Gene3D" id="3.40.30.10">
    <property type="entry name" value="Glutaredoxin"/>
    <property type="match status" value="1"/>
</dbReference>
<evidence type="ECO:0000256" key="5">
    <source>
        <dbReference type="ARBA" id="ARBA00023004"/>
    </source>
</evidence>
<evidence type="ECO:0000256" key="8">
    <source>
        <dbReference type="ARBA" id="ARBA00034078"/>
    </source>
</evidence>
<gene>
    <name evidence="9" type="ORF">GN958_ATG06426</name>
</gene>
<dbReference type="NCBIfam" id="NF005725">
    <property type="entry name" value="PRK07539.1-5"/>
    <property type="match status" value="1"/>
</dbReference>
<comment type="cofactor">
    <cofactor evidence="8">
        <name>[2Fe-2S] cluster</name>
        <dbReference type="ChEBI" id="CHEBI:190135"/>
    </cofactor>
</comment>
<accession>A0A8S9UYR5</accession>
<dbReference type="EMBL" id="JAACNO010000863">
    <property type="protein sequence ID" value="KAF4144332.1"/>
    <property type="molecule type" value="Genomic_DNA"/>
</dbReference>
<dbReference type="GO" id="GO:0006120">
    <property type="term" value="P:mitochondrial electron transport, NADH to ubiquinone"/>
    <property type="evidence" value="ECO:0007669"/>
    <property type="project" value="UniProtKB-ARBA"/>
</dbReference>
<proteinExistence type="inferred from homology"/>
<keyword evidence="3" id="KW-0479">Metal-binding</keyword>
<dbReference type="GO" id="GO:1902494">
    <property type="term" value="C:catalytic complex"/>
    <property type="evidence" value="ECO:0007669"/>
    <property type="project" value="UniProtKB-ARBA"/>
</dbReference>
<comment type="similarity">
    <text evidence="1">Belongs to the complex I 24 kDa subunit family.</text>
</comment>
<dbReference type="GO" id="GO:0005743">
    <property type="term" value="C:mitochondrial inner membrane"/>
    <property type="evidence" value="ECO:0007669"/>
    <property type="project" value="UniProtKB-ARBA"/>
</dbReference>
<dbReference type="PANTHER" id="PTHR10371:SF3">
    <property type="entry name" value="NADH DEHYDROGENASE [UBIQUINONE] FLAVOPROTEIN 2, MITOCHONDRIAL"/>
    <property type="match status" value="1"/>
</dbReference>
<feature type="non-terminal residue" evidence="9">
    <location>
        <position position="314"/>
    </location>
</feature>
<dbReference type="PROSITE" id="PS01099">
    <property type="entry name" value="COMPLEX1_24K"/>
    <property type="match status" value="1"/>
</dbReference>
<keyword evidence="2" id="KW-0001">2Fe-2S</keyword>
<dbReference type="NCBIfam" id="TIGR01958">
    <property type="entry name" value="nuoE_fam"/>
    <property type="match status" value="1"/>
</dbReference>
<dbReference type="FunFam" id="3.40.30.10:FF:000022">
    <property type="entry name" value="NADH dehydrogenase flavoprotein 2, mitochondrial"/>
    <property type="match status" value="1"/>
</dbReference>
<evidence type="ECO:0000256" key="3">
    <source>
        <dbReference type="ARBA" id="ARBA00022723"/>
    </source>
</evidence>
<dbReference type="CDD" id="cd03064">
    <property type="entry name" value="TRX_Fd_NuoE"/>
    <property type="match status" value="1"/>
</dbReference>
<comment type="caution">
    <text evidence="9">The sequence shown here is derived from an EMBL/GenBank/DDBJ whole genome shotgun (WGS) entry which is preliminary data.</text>
</comment>
<organism evidence="9 10">
    <name type="scientific">Phytophthora infestans</name>
    <name type="common">Potato late blight agent</name>
    <name type="synonym">Botrytis infestans</name>
    <dbReference type="NCBI Taxonomy" id="4787"/>
    <lineage>
        <taxon>Eukaryota</taxon>
        <taxon>Sar</taxon>
        <taxon>Stramenopiles</taxon>
        <taxon>Oomycota</taxon>
        <taxon>Peronosporomycetes</taxon>
        <taxon>Peronosporales</taxon>
        <taxon>Peronosporaceae</taxon>
        <taxon>Phytophthora</taxon>
    </lineage>
</organism>
<keyword evidence="4" id="KW-1278">Translocase</keyword>
<dbReference type="SUPFAM" id="SSF52833">
    <property type="entry name" value="Thioredoxin-like"/>
    <property type="match status" value="1"/>
</dbReference>
<evidence type="ECO:0000256" key="7">
    <source>
        <dbReference type="ARBA" id="ARBA00023027"/>
    </source>
</evidence>
<dbReference type="PANTHER" id="PTHR10371">
    <property type="entry name" value="NADH DEHYDROGENASE UBIQUINONE FLAVOPROTEIN 2, MITOCHONDRIAL"/>
    <property type="match status" value="1"/>
</dbReference>
<dbReference type="FunFam" id="1.10.10.1590:FF:000001">
    <property type="entry name" value="NADH-quinone oxidoreductase subunit E"/>
    <property type="match status" value="1"/>
</dbReference>
<keyword evidence="7" id="KW-0520">NAD</keyword>
<reference evidence="9" key="1">
    <citation type="submission" date="2020-03" db="EMBL/GenBank/DDBJ databases">
        <title>Hybrid Assembly of Korean Phytophthora infestans isolates.</title>
        <authorList>
            <person name="Prokchorchik M."/>
            <person name="Lee Y."/>
            <person name="Seo J."/>
            <person name="Cho J.-H."/>
            <person name="Park Y.-E."/>
            <person name="Jang D.-C."/>
            <person name="Im J.-S."/>
            <person name="Choi J.-G."/>
            <person name="Park H.-J."/>
            <person name="Lee G.-B."/>
            <person name="Lee Y.-G."/>
            <person name="Hong S.-Y."/>
            <person name="Cho K."/>
            <person name="Sohn K.H."/>
        </authorList>
    </citation>
    <scope>NUCLEOTIDE SEQUENCE</scope>
    <source>
        <strain evidence="9">KR_2_A2</strain>
    </source>
</reference>